<feature type="domain" description="Retrovirus-related Pol polyprotein from transposon TNT 1-94-like beta-barrel" evidence="2">
    <location>
        <begin position="1"/>
        <end position="73"/>
    </location>
</feature>
<organism evidence="3 4">
    <name type="scientific">Parnassius mnemosyne</name>
    <name type="common">clouded apollo</name>
    <dbReference type="NCBI Taxonomy" id="213953"/>
    <lineage>
        <taxon>Eukaryota</taxon>
        <taxon>Metazoa</taxon>
        <taxon>Ecdysozoa</taxon>
        <taxon>Arthropoda</taxon>
        <taxon>Hexapoda</taxon>
        <taxon>Insecta</taxon>
        <taxon>Pterygota</taxon>
        <taxon>Neoptera</taxon>
        <taxon>Endopterygota</taxon>
        <taxon>Lepidoptera</taxon>
        <taxon>Glossata</taxon>
        <taxon>Ditrysia</taxon>
        <taxon>Papilionoidea</taxon>
        <taxon>Papilionidae</taxon>
        <taxon>Parnassiinae</taxon>
        <taxon>Parnassini</taxon>
        <taxon>Parnassius</taxon>
        <taxon>Driopa</taxon>
    </lineage>
</organism>
<dbReference type="Pfam" id="PF22936">
    <property type="entry name" value="Pol_BBD"/>
    <property type="match status" value="1"/>
</dbReference>
<feature type="domain" description="GAG-pre-integrase" evidence="1">
    <location>
        <begin position="100"/>
        <end position="142"/>
    </location>
</feature>
<evidence type="ECO:0000313" key="3">
    <source>
        <dbReference type="EMBL" id="CAK1591320.1"/>
    </source>
</evidence>
<evidence type="ECO:0000259" key="2">
    <source>
        <dbReference type="Pfam" id="PF22936"/>
    </source>
</evidence>
<sequence>MTNRSDWMYDVTSPPIPTITVASRTPLPVENMGKVNLLINGNEQSKIQVREVLYIPKLAANLLSVSAMVKSGCKVNFRDKCCDIYDQSNKFLCSATLVNNLYQLNTHREVFSNLTYSNNLNDIVLWHRRMGHLNFSDVNKLPECAEGVDPFPD</sequence>
<dbReference type="EMBL" id="CAVLGL010000086">
    <property type="protein sequence ID" value="CAK1591320.1"/>
    <property type="molecule type" value="Genomic_DNA"/>
</dbReference>
<dbReference type="InterPro" id="IPR054722">
    <property type="entry name" value="PolX-like_BBD"/>
</dbReference>
<reference evidence="3 4" key="1">
    <citation type="submission" date="2023-11" db="EMBL/GenBank/DDBJ databases">
        <authorList>
            <person name="Hedman E."/>
            <person name="Englund M."/>
            <person name="Stromberg M."/>
            <person name="Nyberg Akerstrom W."/>
            <person name="Nylinder S."/>
            <person name="Jareborg N."/>
            <person name="Kallberg Y."/>
            <person name="Kronander E."/>
        </authorList>
    </citation>
    <scope>NUCLEOTIDE SEQUENCE [LARGE SCALE GENOMIC DNA]</scope>
</reference>
<dbReference type="Proteomes" id="UP001314205">
    <property type="component" value="Unassembled WGS sequence"/>
</dbReference>
<keyword evidence="4" id="KW-1185">Reference proteome</keyword>
<proteinExistence type="predicted"/>
<gene>
    <name evidence="3" type="ORF">PARMNEM_LOCUS11576</name>
</gene>
<evidence type="ECO:0000313" key="4">
    <source>
        <dbReference type="Proteomes" id="UP001314205"/>
    </source>
</evidence>
<evidence type="ECO:0008006" key="5">
    <source>
        <dbReference type="Google" id="ProtNLM"/>
    </source>
</evidence>
<accession>A0AAV1L7A7</accession>
<protein>
    <recommendedName>
        <fullName evidence="5">GAG-pre-integrase domain-containing protein</fullName>
    </recommendedName>
</protein>
<name>A0AAV1L7A7_9NEOP</name>
<comment type="caution">
    <text evidence="3">The sequence shown here is derived from an EMBL/GenBank/DDBJ whole genome shotgun (WGS) entry which is preliminary data.</text>
</comment>
<evidence type="ECO:0000259" key="1">
    <source>
        <dbReference type="Pfam" id="PF13976"/>
    </source>
</evidence>
<dbReference type="Pfam" id="PF13976">
    <property type="entry name" value="gag_pre-integrs"/>
    <property type="match status" value="1"/>
</dbReference>
<dbReference type="InterPro" id="IPR025724">
    <property type="entry name" value="GAG-pre-integrase_dom"/>
</dbReference>
<dbReference type="AlphaFoldDB" id="A0AAV1L7A7"/>